<organism evidence="1 2">
    <name type="scientific">Pedococcus dokdonensis</name>
    <dbReference type="NCBI Taxonomy" id="443156"/>
    <lineage>
        <taxon>Bacteria</taxon>
        <taxon>Bacillati</taxon>
        <taxon>Actinomycetota</taxon>
        <taxon>Actinomycetes</taxon>
        <taxon>Micrococcales</taxon>
        <taxon>Intrasporangiaceae</taxon>
        <taxon>Pedococcus</taxon>
    </lineage>
</organism>
<reference evidence="2" key="1">
    <citation type="submission" date="2016-10" db="EMBL/GenBank/DDBJ databases">
        <authorList>
            <person name="Varghese N."/>
            <person name="Submissions S."/>
        </authorList>
    </citation>
    <scope>NUCLEOTIDE SEQUENCE [LARGE SCALE GENOMIC DNA]</scope>
    <source>
        <strain evidence="2">DSM 22329</strain>
    </source>
</reference>
<accession>A0A1H0KTG9</accession>
<evidence type="ECO:0000313" key="1">
    <source>
        <dbReference type="EMBL" id="SDO59083.1"/>
    </source>
</evidence>
<dbReference type="AlphaFoldDB" id="A0A1H0KTG9"/>
<dbReference type="STRING" id="443156.SAMN04489867_0100"/>
<keyword evidence="2" id="KW-1185">Reference proteome</keyword>
<gene>
    <name evidence="1" type="ORF">SAMN04489867_0100</name>
</gene>
<dbReference type="EMBL" id="LT629711">
    <property type="protein sequence ID" value="SDO59083.1"/>
    <property type="molecule type" value="Genomic_DNA"/>
</dbReference>
<proteinExistence type="predicted"/>
<sequence>MDGTGVATDDGYVTISPLPRHGDVIVGRDVTGRTLRISGHPESGRVVLSIWQDTVCRATLRLAPEDVPDFVAMLTRTAIANADDQTHELGTAG</sequence>
<dbReference type="Proteomes" id="UP000199077">
    <property type="component" value="Chromosome I"/>
</dbReference>
<protein>
    <submittedName>
        <fullName evidence="1">Uncharacterized protein</fullName>
    </submittedName>
</protein>
<evidence type="ECO:0000313" key="2">
    <source>
        <dbReference type="Proteomes" id="UP000199077"/>
    </source>
</evidence>
<name>A0A1H0KTG9_9MICO</name>